<feature type="compositionally biased region" description="Acidic residues" evidence="1">
    <location>
        <begin position="43"/>
        <end position="55"/>
    </location>
</feature>
<evidence type="ECO:0000256" key="1">
    <source>
        <dbReference type="SAM" id="MobiDB-lite"/>
    </source>
</evidence>
<accession>A0A9I9E6F0</accession>
<dbReference type="AlphaFoldDB" id="A0A9I9E6F0"/>
<sequence>MVIQGYKDELYLMPSQKRNGPLRINLETKLEVAIKFERRLDSKEEEEDENEENPDVDTSYEWANLNRKK</sequence>
<feature type="region of interest" description="Disordered" evidence="1">
    <location>
        <begin position="39"/>
        <end position="69"/>
    </location>
</feature>
<protein>
    <submittedName>
        <fullName evidence="2">Uncharacterized protein</fullName>
    </submittedName>
</protein>
<evidence type="ECO:0000313" key="2">
    <source>
        <dbReference type="EnsemblPlants" id="MELO3C029431.2.1"/>
    </source>
</evidence>
<dbReference type="EnsemblPlants" id="MELO3C029431.2.1">
    <property type="protein sequence ID" value="MELO3C029431.2.1"/>
    <property type="gene ID" value="MELO3C029431.2"/>
</dbReference>
<name>A0A9I9E6F0_CUCME</name>
<proteinExistence type="predicted"/>
<reference evidence="2" key="1">
    <citation type="submission" date="2023-03" db="UniProtKB">
        <authorList>
            <consortium name="EnsemblPlants"/>
        </authorList>
    </citation>
    <scope>IDENTIFICATION</scope>
</reference>
<organism evidence="2">
    <name type="scientific">Cucumis melo</name>
    <name type="common">Muskmelon</name>
    <dbReference type="NCBI Taxonomy" id="3656"/>
    <lineage>
        <taxon>Eukaryota</taxon>
        <taxon>Viridiplantae</taxon>
        <taxon>Streptophyta</taxon>
        <taxon>Embryophyta</taxon>
        <taxon>Tracheophyta</taxon>
        <taxon>Spermatophyta</taxon>
        <taxon>Magnoliopsida</taxon>
        <taxon>eudicotyledons</taxon>
        <taxon>Gunneridae</taxon>
        <taxon>Pentapetalae</taxon>
        <taxon>rosids</taxon>
        <taxon>fabids</taxon>
        <taxon>Cucurbitales</taxon>
        <taxon>Cucurbitaceae</taxon>
        <taxon>Benincaseae</taxon>
        <taxon>Cucumis</taxon>
    </lineage>
</organism>
<dbReference type="Gramene" id="MELO3C029431.2.1">
    <property type="protein sequence ID" value="MELO3C029431.2.1"/>
    <property type="gene ID" value="MELO3C029431.2"/>
</dbReference>